<feature type="domain" description="VWFC" evidence="6">
    <location>
        <begin position="82"/>
        <end position="148"/>
    </location>
</feature>
<dbReference type="SMART" id="SM01318">
    <property type="entry name" value="SVWC"/>
    <property type="match status" value="8"/>
</dbReference>
<keyword evidence="9" id="KW-1185">Reference proteome</keyword>
<feature type="domain" description="Single" evidence="7">
    <location>
        <begin position="991"/>
        <end position="1052"/>
    </location>
</feature>
<evidence type="ECO:0000259" key="6">
    <source>
        <dbReference type="SMART" id="SM00214"/>
    </source>
</evidence>
<feature type="domain" description="Single" evidence="7">
    <location>
        <begin position="446"/>
        <end position="506"/>
    </location>
</feature>
<feature type="domain" description="Single" evidence="7">
    <location>
        <begin position="378"/>
        <end position="438"/>
    </location>
</feature>
<evidence type="ECO:0000259" key="7">
    <source>
        <dbReference type="SMART" id="SM01318"/>
    </source>
</evidence>
<name>A0A6A4VLM5_AMPAM</name>
<evidence type="ECO:0000256" key="1">
    <source>
        <dbReference type="ARBA" id="ARBA00004613"/>
    </source>
</evidence>
<dbReference type="OrthoDB" id="6375468at2759"/>
<feature type="domain" description="VWFC" evidence="6">
    <location>
        <begin position="1634"/>
        <end position="1699"/>
    </location>
</feature>
<feature type="domain" description="VWFC" evidence="6">
    <location>
        <begin position="1704"/>
        <end position="1768"/>
    </location>
</feature>
<feature type="signal peptide" evidence="5">
    <location>
        <begin position="1"/>
        <end position="25"/>
    </location>
</feature>
<dbReference type="InterPro" id="IPR029277">
    <property type="entry name" value="SVWC_dom"/>
</dbReference>
<feature type="domain" description="VWFC" evidence="6">
    <location>
        <begin position="1771"/>
        <end position="1834"/>
    </location>
</feature>
<feature type="domain" description="Single" evidence="7">
    <location>
        <begin position="1060"/>
        <end position="1122"/>
    </location>
</feature>
<keyword evidence="3 5" id="KW-0732">Signal</keyword>
<feature type="domain" description="VWFC" evidence="6">
    <location>
        <begin position="446"/>
        <end position="506"/>
    </location>
</feature>
<keyword evidence="2" id="KW-0964">Secreted</keyword>
<feature type="region of interest" description="Disordered" evidence="4">
    <location>
        <begin position="1391"/>
        <end position="1410"/>
    </location>
</feature>
<dbReference type="InterPro" id="IPR001007">
    <property type="entry name" value="VWF_dom"/>
</dbReference>
<feature type="domain" description="VWFC" evidence="6">
    <location>
        <begin position="308"/>
        <end position="369"/>
    </location>
</feature>
<sequence>MGPALSSVGGALLLLLVTAVRQTYAGSRVDCDALKDEFCSSDNCQLHPTVADACCDCHKLCCSDREARPTDPRSVRPPPGGCIDEAGTARKHGERWQDNTDHPCAWLSCDDGRISVDLNISHVCKGQPEGFDCVASRKPGHCCFEYFCNQTTTHSYWGSGPPPPESPRFFAPCLDADGQKHSHGTQWTSEDGCKGYSCANGKVTEVPIVCLEVAPHANCVPVPASGHCCPEFVCPPTLNDCVTETGEIYEDGAVWAGAQECIILQCSAGIIEKFPVSCPPPPSDPTCQRIDAPQLCCPFYACPTDGHCVDEDGVLRQHGDHWATANNCTRYTCHQGVVLGVSAVCLPPPPGSACVPETVPGFCCQLYRCAVVPPDGACRDENGVLRPDGSHWTSEDNCLQFTCASGQVLGLTELCVHVFLPGCVPQTVPGQCCPDYNCTSIGPRDCVRPDGSVLPHGSHVIDENRCLVISCTNGTLGEIVVECPLPPRPGCVPVEQPNSCCPTFFCPEPGQDCVDPNGVPLVHNSSRISADGCTIYTCFDGELSVTFEECIEPYPPGNCLPVFTPGVCCPSFNCSGPADCEDPNGQIRPHNSNWTSADGCTIYKCFDGVISSSNVVCDVIASPSPDCVSVNIPGQCCPVYDCPHYGTRDCTDPSGALRAHNSSWSSADGCTIYTCSDGAISSTTIKCPEPASYLCVPVNAPGQCCPTFVCPNDDAPQVRPHNSSWTSADSCTVYRCFNGTITGTSIRCVVPPHFTPDCLPVYTLGQCCPDFQCPTSDEGQGCLTPDGQPVAHNTTMVSEDGCITYHCQSGFLAASTIDCARPPTDPDCVPVRTPGQCCPFYECPDTPNQDCTDSTGTVRPHNSSWTSADSCTVYRCFNGTITGTSIRCVVPPDFTPDCLPVYTPGQCCPDFECPTSGDGQGCLTPDGRPVAHNTTMVSEDGCITYHCQSGFLAASTIDCARPPTDPDCVPVRTPGQCCPFYECPDTPNQGCLTPDGRPVAHNTTMVSEDGCITYHCQSGFLAASTIDCARPPTDPACVPVRTPGQCCPFYECPDTPNQGCVDATGQLRPDGSHWASTNNCTRYMCEDSQVRGISFVCVPPPPSYGGCSEFNQPGRCCPRYICDTPPAAGACRDVDGVLRPNGSHWTSEDNCLHFTCENGQVLGLTTLCVHLFLPGCVPQTVPGQCCPDYNCTSTGQRDCVETDGSVQPHGTDVFDETGCIVTSCRDGTLHVAIVDCPPTPPPGCVPIAVPGQCCPDYNCTSTPPTGQACTDQNGNTRPHNSNWTTPDGCVRHCSNGVIFVIDVECSEPPRADCVAIQEPDRCCPTYKCPSSDTGCVDEGRYYQHGQTWLRANDCYYRHRCDYGVVTKTELVCQPPASSDCQLFDVHDSVNDDPIVDNDDDHNDNNFSDDDDYSGFHDDSDNCGDVPICEDEYGQVRPPGSFWTSADGCTNHACADGVVFSVREPCPSPPEDPSCIEVPGVCCPRYQCADQKPDPGCTDPSGVTHPVNQLYLDDPIRPTTCYVCASGSPPYPIHVLDVATDCPRAPAGCTEHFPPNRCCPEITCPGGVPCIFEGVAHAPGEEWTTDPPCASYVCVLGVSVQTNRTVCRPFPTTICSARHIPGQCCPVPDCPADSCTYAGQQHEHATTWPLDPLRPCTLLSCLNGTVISNDVSDSCPPPPPDSAGCTASTVPYRCCPVYDCVHVTCQYNDTTYGEGQEWLDDTTFPCKKFNCTRAGVNTVEDYGRECRPQPDGPCTGTRLPGTCCKQWLCPHCEVGGQQYPHGSTWWEDEKRHCTQMHCNSGVLELIEQHTECPPVPNGCTPLYRNNECCHYQYTCPECRYDPYGNPIKSLDNFLRRKRRSVARRRRERLAQARVSK</sequence>
<feature type="domain" description="VWFC" evidence="6">
    <location>
        <begin position="650"/>
        <end position="710"/>
    </location>
</feature>
<feature type="domain" description="VWFC" evidence="6">
    <location>
        <begin position="1496"/>
        <end position="1563"/>
    </location>
</feature>
<dbReference type="GO" id="GO:0005576">
    <property type="term" value="C:extracellular region"/>
    <property type="evidence" value="ECO:0007669"/>
    <property type="project" value="UniProtKB-SubCell"/>
</dbReference>
<dbReference type="SMART" id="SM00214">
    <property type="entry name" value="VWC"/>
    <property type="match status" value="21"/>
</dbReference>
<proteinExistence type="predicted"/>
<feature type="domain" description="VWFC" evidence="6">
    <location>
        <begin position="851"/>
        <end position="913"/>
    </location>
</feature>
<reference evidence="8 9" key="1">
    <citation type="submission" date="2019-07" db="EMBL/GenBank/DDBJ databases">
        <title>Draft genome assembly of a fouling barnacle, Amphibalanus amphitrite (Darwin, 1854): The first reference genome for Thecostraca.</title>
        <authorList>
            <person name="Kim W."/>
        </authorList>
    </citation>
    <scope>NUCLEOTIDE SEQUENCE [LARGE SCALE GENOMIC DNA]</scope>
    <source>
        <strain evidence="8">SNU_AA5</strain>
        <tissue evidence="8">Soma without cirri and trophi</tissue>
    </source>
</reference>
<feature type="domain" description="VWFC" evidence="6">
    <location>
        <begin position="378"/>
        <end position="438"/>
    </location>
</feature>
<feature type="domain" description="VWFC" evidence="6">
    <location>
        <begin position="1131"/>
        <end position="1191"/>
    </location>
</feature>
<feature type="chain" id="PRO_5025474969" evidence="5">
    <location>
        <begin position="26"/>
        <end position="1875"/>
    </location>
</feature>
<dbReference type="EMBL" id="VIIS01001683">
    <property type="protein sequence ID" value="KAF0294523.1"/>
    <property type="molecule type" value="Genomic_DNA"/>
</dbReference>
<evidence type="ECO:0000313" key="9">
    <source>
        <dbReference type="Proteomes" id="UP000440578"/>
    </source>
</evidence>
<comment type="caution">
    <text evidence="8">The sequence shown here is derived from an EMBL/GenBank/DDBJ whole genome shotgun (WGS) entry which is preliminary data.</text>
</comment>
<evidence type="ECO:0000256" key="3">
    <source>
        <dbReference type="ARBA" id="ARBA00022729"/>
    </source>
</evidence>
<feature type="domain" description="VWFC" evidence="6">
    <location>
        <begin position="1060"/>
        <end position="1122"/>
    </location>
</feature>
<evidence type="ECO:0000313" key="8">
    <source>
        <dbReference type="EMBL" id="KAF0294523.1"/>
    </source>
</evidence>
<comment type="subcellular location">
    <subcellularLocation>
        <location evidence="1">Secreted</location>
    </subcellularLocation>
</comment>
<feature type="domain" description="VWFC" evidence="6">
    <location>
        <begin position="1199"/>
        <end position="1259"/>
    </location>
</feature>
<feature type="domain" description="Single" evidence="7">
    <location>
        <begin position="922"/>
        <end position="983"/>
    </location>
</feature>
<gene>
    <name evidence="8" type="primary">kcp_0</name>
    <name evidence="8" type="ORF">FJT64_007834</name>
</gene>
<feature type="domain" description="VWFC" evidence="6">
    <location>
        <begin position="782"/>
        <end position="843"/>
    </location>
</feature>
<feature type="domain" description="VWFC" evidence="6">
    <location>
        <begin position="1428"/>
        <end position="1487"/>
    </location>
</feature>
<dbReference type="PANTHER" id="PTHR46698:SF3">
    <property type="entry name" value="TENECTIN ISOFORM 1-RELATED"/>
    <property type="match status" value="1"/>
</dbReference>
<evidence type="ECO:0000256" key="4">
    <source>
        <dbReference type="SAM" id="MobiDB-lite"/>
    </source>
</evidence>
<feature type="domain" description="VWFC" evidence="6">
    <location>
        <begin position="241"/>
        <end position="302"/>
    </location>
</feature>
<feature type="compositionally biased region" description="Acidic residues" evidence="4">
    <location>
        <begin position="1393"/>
        <end position="1410"/>
    </location>
</feature>
<evidence type="ECO:0000256" key="5">
    <source>
        <dbReference type="SAM" id="SignalP"/>
    </source>
</evidence>
<feature type="domain" description="Single" evidence="7">
    <location>
        <begin position="851"/>
        <end position="913"/>
    </location>
</feature>
<dbReference type="Proteomes" id="UP000440578">
    <property type="component" value="Unassembled WGS sequence"/>
</dbReference>
<feature type="domain" description="Single" evidence="7">
    <location>
        <begin position="782"/>
        <end position="843"/>
    </location>
</feature>
<dbReference type="PANTHER" id="PTHR46698">
    <property type="entry name" value="CROSSVEINLESS 2"/>
    <property type="match status" value="1"/>
</dbReference>
<accession>A0A6A4VLM5</accession>
<organism evidence="8 9">
    <name type="scientific">Amphibalanus amphitrite</name>
    <name type="common">Striped barnacle</name>
    <name type="synonym">Balanus amphitrite</name>
    <dbReference type="NCBI Taxonomy" id="1232801"/>
    <lineage>
        <taxon>Eukaryota</taxon>
        <taxon>Metazoa</taxon>
        <taxon>Ecdysozoa</taxon>
        <taxon>Arthropoda</taxon>
        <taxon>Crustacea</taxon>
        <taxon>Multicrustacea</taxon>
        <taxon>Cirripedia</taxon>
        <taxon>Thoracica</taxon>
        <taxon>Thoracicalcarea</taxon>
        <taxon>Balanomorpha</taxon>
        <taxon>Balanoidea</taxon>
        <taxon>Balanidae</taxon>
        <taxon>Amphibalaninae</taxon>
        <taxon>Amphibalanus</taxon>
    </lineage>
</organism>
<protein>
    <submittedName>
        <fullName evidence="8">Kielin/chordin-like protein</fullName>
    </submittedName>
</protein>
<dbReference type="InterPro" id="IPR052424">
    <property type="entry name" value="Kielin_Chordin-BMP_Reg"/>
</dbReference>
<dbReference type="SUPFAM" id="SSF57603">
    <property type="entry name" value="FnI-like domain"/>
    <property type="match status" value="14"/>
</dbReference>
<evidence type="ECO:0000256" key="2">
    <source>
        <dbReference type="ARBA" id="ARBA00022525"/>
    </source>
</evidence>
<feature type="domain" description="VWFC" evidence="6">
    <location>
        <begin position="922"/>
        <end position="983"/>
    </location>
</feature>
<feature type="domain" description="VWFC" evidence="6">
    <location>
        <begin position="173"/>
        <end position="234"/>
    </location>
</feature>
<feature type="domain" description="VWFC" evidence="6">
    <location>
        <begin position="991"/>
        <end position="1052"/>
    </location>
</feature>
<feature type="domain" description="Single" evidence="7">
    <location>
        <begin position="1771"/>
        <end position="1834"/>
    </location>
</feature>
<feature type="domain" description="VWFC" evidence="6">
    <location>
        <begin position="580"/>
        <end position="642"/>
    </location>
</feature>
<feature type="domain" description="VWFC" evidence="6">
    <location>
        <begin position="1569"/>
        <end position="1629"/>
    </location>
</feature>